<name>A0A0C2MQ43_THEKT</name>
<evidence type="ECO:0000313" key="7">
    <source>
        <dbReference type="Proteomes" id="UP000031668"/>
    </source>
</evidence>
<feature type="domain" description="Cell division control protein 73 C-terminal" evidence="5">
    <location>
        <begin position="79"/>
        <end position="239"/>
    </location>
</feature>
<dbReference type="InterPro" id="IPR031336">
    <property type="entry name" value="CDC73_C"/>
</dbReference>
<dbReference type="GO" id="GO:0016593">
    <property type="term" value="C:Cdc73/Paf1 complex"/>
    <property type="evidence" value="ECO:0007669"/>
    <property type="project" value="InterPro"/>
</dbReference>
<evidence type="ECO:0000313" key="6">
    <source>
        <dbReference type="EMBL" id="KII69381.1"/>
    </source>
</evidence>
<dbReference type="GO" id="GO:0032968">
    <property type="term" value="P:positive regulation of transcription elongation by RNA polymerase II"/>
    <property type="evidence" value="ECO:0007669"/>
    <property type="project" value="TreeGrafter"/>
</dbReference>
<dbReference type="PANTHER" id="PTHR12466:SF8">
    <property type="entry name" value="PARAFIBROMIN"/>
    <property type="match status" value="1"/>
</dbReference>
<dbReference type="InterPro" id="IPR038103">
    <property type="entry name" value="CDC73_C_sf"/>
</dbReference>
<accession>A0A0C2MQ43</accession>
<reference evidence="6 7" key="1">
    <citation type="journal article" date="2014" name="Genome Biol. Evol.">
        <title>The genome of the myxosporean Thelohanellus kitauei shows adaptations to nutrient acquisition within its fish host.</title>
        <authorList>
            <person name="Yang Y."/>
            <person name="Xiong J."/>
            <person name="Zhou Z."/>
            <person name="Huo F."/>
            <person name="Miao W."/>
            <person name="Ran C."/>
            <person name="Liu Y."/>
            <person name="Zhang J."/>
            <person name="Feng J."/>
            <person name="Wang M."/>
            <person name="Wang M."/>
            <person name="Wang L."/>
            <person name="Yao B."/>
        </authorList>
    </citation>
    <scope>NUCLEOTIDE SEQUENCE [LARGE SCALE GENOMIC DNA]</scope>
    <source>
        <strain evidence="6">Wuqing</strain>
    </source>
</reference>
<dbReference type="OrthoDB" id="6018163at2759"/>
<protein>
    <submittedName>
        <fullName evidence="6">Parafibromin</fullName>
    </submittedName>
</protein>
<evidence type="ECO:0000256" key="4">
    <source>
        <dbReference type="ARBA" id="ARBA00023242"/>
    </source>
</evidence>
<dbReference type="PANTHER" id="PTHR12466">
    <property type="entry name" value="CDC73 DOMAIN PROTEIN"/>
    <property type="match status" value="1"/>
</dbReference>
<organism evidence="6 7">
    <name type="scientific">Thelohanellus kitauei</name>
    <name type="common">Myxosporean</name>
    <dbReference type="NCBI Taxonomy" id="669202"/>
    <lineage>
        <taxon>Eukaryota</taxon>
        <taxon>Metazoa</taxon>
        <taxon>Cnidaria</taxon>
        <taxon>Myxozoa</taxon>
        <taxon>Myxosporea</taxon>
        <taxon>Bivalvulida</taxon>
        <taxon>Platysporina</taxon>
        <taxon>Myxobolidae</taxon>
        <taxon>Thelohanellus</taxon>
    </lineage>
</organism>
<dbReference type="GO" id="GO:0000993">
    <property type="term" value="F:RNA polymerase II complex binding"/>
    <property type="evidence" value="ECO:0007669"/>
    <property type="project" value="TreeGrafter"/>
</dbReference>
<dbReference type="Gene3D" id="3.40.50.11990">
    <property type="entry name" value="RNA polymerase II accessory factor, Cdc73 C-terminal domain"/>
    <property type="match status" value="1"/>
</dbReference>
<comment type="similarity">
    <text evidence="2">Belongs to the CDC73 family.</text>
</comment>
<comment type="caution">
    <text evidence="6">The sequence shown here is derived from an EMBL/GenBank/DDBJ whole genome shotgun (WGS) entry which is preliminary data.</text>
</comment>
<dbReference type="InterPro" id="IPR007852">
    <property type="entry name" value="Cdc73/Parafibromin"/>
</dbReference>
<evidence type="ECO:0000256" key="1">
    <source>
        <dbReference type="ARBA" id="ARBA00004123"/>
    </source>
</evidence>
<comment type="subcellular location">
    <subcellularLocation>
        <location evidence="1">Nucleus</location>
    </subcellularLocation>
</comment>
<evidence type="ECO:0000256" key="3">
    <source>
        <dbReference type="ARBA" id="ARBA00023163"/>
    </source>
</evidence>
<dbReference type="Pfam" id="PF05179">
    <property type="entry name" value="CDC73_C"/>
    <property type="match status" value="1"/>
</dbReference>
<dbReference type="AlphaFoldDB" id="A0A0C2MQ43"/>
<evidence type="ECO:0000256" key="2">
    <source>
        <dbReference type="ARBA" id="ARBA00010427"/>
    </source>
</evidence>
<evidence type="ECO:0000259" key="5">
    <source>
        <dbReference type="Pfam" id="PF05179"/>
    </source>
</evidence>
<keyword evidence="4" id="KW-0539">Nucleus</keyword>
<dbReference type="EMBL" id="JWZT01002439">
    <property type="protein sequence ID" value="KII69381.1"/>
    <property type="molecule type" value="Genomic_DNA"/>
</dbReference>
<gene>
    <name evidence="6" type="ORF">RF11_12934</name>
</gene>
<proteinExistence type="inferred from homology"/>
<dbReference type="Proteomes" id="UP000031668">
    <property type="component" value="Unassembled WGS sequence"/>
</dbReference>
<sequence>MTYNRYDQERFGSMKETAGFKINTLGSFKGLMTKIDSNPGHDSIANPNANGSLVGDGALGSGSFDPKATPTLTPAKRESKTPIIVVPKASVSLINLNTIASFIQDFKLDINASNENARDGHVLVYRRREKAINGQLQMVSIPYVCLDSTDKLSGSDWNRVVAVFVHGPTWQFKGWPFVLPDNCPSEIFTRIHAFHVKYSDAQLDPQIAKWNVKVLEILRNSRHMDRAAAVTFWDSLESFISRNKPNLRF</sequence>
<keyword evidence="3" id="KW-0804">Transcription</keyword>
<dbReference type="GO" id="GO:0006368">
    <property type="term" value="P:transcription elongation by RNA polymerase II"/>
    <property type="evidence" value="ECO:0007669"/>
    <property type="project" value="InterPro"/>
</dbReference>
<dbReference type="OMA" id="MLHINRI"/>
<keyword evidence="7" id="KW-1185">Reference proteome</keyword>